<dbReference type="InterPro" id="IPR029787">
    <property type="entry name" value="Nucleotide_cyclase"/>
</dbReference>
<evidence type="ECO:0000256" key="1">
    <source>
        <dbReference type="ARBA" id="ARBA00012528"/>
    </source>
</evidence>
<evidence type="ECO:0000313" key="5">
    <source>
        <dbReference type="Proteomes" id="UP001314635"/>
    </source>
</evidence>
<dbReference type="InterPro" id="IPR043128">
    <property type="entry name" value="Rev_trsase/Diguanyl_cyclase"/>
</dbReference>
<dbReference type="NCBIfam" id="TIGR00254">
    <property type="entry name" value="GGDEF"/>
    <property type="match status" value="1"/>
</dbReference>
<name>A0ABS5GGH2_9BRAD</name>
<gene>
    <name evidence="4" type="ORF">JQ619_32055</name>
</gene>
<feature type="domain" description="GGDEF" evidence="3">
    <location>
        <begin position="79"/>
        <end position="212"/>
    </location>
</feature>
<dbReference type="Pfam" id="PF00990">
    <property type="entry name" value="GGDEF"/>
    <property type="match status" value="1"/>
</dbReference>
<dbReference type="InterPro" id="IPR000160">
    <property type="entry name" value="GGDEF_dom"/>
</dbReference>
<dbReference type="CDD" id="cd01949">
    <property type="entry name" value="GGDEF"/>
    <property type="match status" value="1"/>
</dbReference>
<accession>A0ABS5GGH2</accession>
<dbReference type="PROSITE" id="PS50887">
    <property type="entry name" value="GGDEF"/>
    <property type="match status" value="1"/>
</dbReference>
<dbReference type="EMBL" id="JAFCLK010000040">
    <property type="protein sequence ID" value="MBR1140402.1"/>
    <property type="molecule type" value="Genomic_DNA"/>
</dbReference>
<dbReference type="InterPro" id="IPR050469">
    <property type="entry name" value="Diguanylate_Cyclase"/>
</dbReference>
<dbReference type="Proteomes" id="UP001314635">
    <property type="component" value="Unassembled WGS sequence"/>
</dbReference>
<dbReference type="EC" id="2.7.7.65" evidence="1"/>
<comment type="caution">
    <text evidence="4">The sequence shown here is derived from an EMBL/GenBank/DDBJ whole genome shotgun (WGS) entry which is preliminary data.</text>
</comment>
<sequence length="222" mass="24970">MHQHAARLLRASASGDPIEIGDFERFVTSVKRLRLELATVQRELADTLFNLDPLTGTRSRTSLLTGLREQRELVRRGVQPCALAMMDLDHFKAINDKYGHATGDKVLIYFARHIIMHLRPYDKIFRFGGDEFLIFMPDADLKAGRDVVDRLREELGALRIDANGKEMFQVTVSFGLTLLDPDIPVEQSIDRADNALYVAKAMGRNRVIVWNDSMSASPAGSV</sequence>
<evidence type="ECO:0000259" key="3">
    <source>
        <dbReference type="PROSITE" id="PS50887"/>
    </source>
</evidence>
<comment type="catalytic activity">
    <reaction evidence="2">
        <text>2 GTP = 3',3'-c-di-GMP + 2 diphosphate</text>
        <dbReference type="Rhea" id="RHEA:24898"/>
        <dbReference type="ChEBI" id="CHEBI:33019"/>
        <dbReference type="ChEBI" id="CHEBI:37565"/>
        <dbReference type="ChEBI" id="CHEBI:58805"/>
        <dbReference type="EC" id="2.7.7.65"/>
    </reaction>
</comment>
<protein>
    <recommendedName>
        <fullName evidence="1">diguanylate cyclase</fullName>
        <ecNumber evidence="1">2.7.7.65</ecNumber>
    </recommendedName>
</protein>
<proteinExistence type="predicted"/>
<dbReference type="SUPFAM" id="SSF55073">
    <property type="entry name" value="Nucleotide cyclase"/>
    <property type="match status" value="1"/>
</dbReference>
<dbReference type="Gene3D" id="3.30.70.270">
    <property type="match status" value="1"/>
</dbReference>
<dbReference type="RefSeq" id="WP_083780618.1">
    <property type="nucleotide sequence ID" value="NZ_JAFCLK010000040.1"/>
</dbReference>
<dbReference type="PANTHER" id="PTHR45138">
    <property type="entry name" value="REGULATORY COMPONENTS OF SENSORY TRANSDUCTION SYSTEM"/>
    <property type="match status" value="1"/>
</dbReference>
<dbReference type="SMART" id="SM00267">
    <property type="entry name" value="GGDEF"/>
    <property type="match status" value="1"/>
</dbReference>
<keyword evidence="5" id="KW-1185">Reference proteome</keyword>
<reference evidence="5" key="1">
    <citation type="journal article" date="2021" name="ISME J.">
        <title>Evolutionary origin and ecological implication of a unique nif island in free-living Bradyrhizobium lineages.</title>
        <authorList>
            <person name="Tao J."/>
        </authorList>
    </citation>
    <scope>NUCLEOTIDE SEQUENCE [LARGE SCALE GENOMIC DNA]</scope>
    <source>
        <strain evidence="5">SZCCT0094</strain>
    </source>
</reference>
<dbReference type="PANTHER" id="PTHR45138:SF9">
    <property type="entry name" value="DIGUANYLATE CYCLASE DGCM-RELATED"/>
    <property type="match status" value="1"/>
</dbReference>
<organism evidence="4 5">
    <name type="scientific">Bradyrhizobium denitrificans</name>
    <dbReference type="NCBI Taxonomy" id="2734912"/>
    <lineage>
        <taxon>Bacteria</taxon>
        <taxon>Pseudomonadati</taxon>
        <taxon>Pseudomonadota</taxon>
        <taxon>Alphaproteobacteria</taxon>
        <taxon>Hyphomicrobiales</taxon>
        <taxon>Nitrobacteraceae</taxon>
        <taxon>Bradyrhizobium</taxon>
    </lineage>
</organism>
<evidence type="ECO:0000256" key="2">
    <source>
        <dbReference type="ARBA" id="ARBA00034247"/>
    </source>
</evidence>
<evidence type="ECO:0000313" key="4">
    <source>
        <dbReference type="EMBL" id="MBR1140402.1"/>
    </source>
</evidence>